<organism evidence="2 4">
    <name type="scientific">Kordia antarctica</name>
    <dbReference type="NCBI Taxonomy" id="1218801"/>
    <lineage>
        <taxon>Bacteria</taxon>
        <taxon>Pseudomonadati</taxon>
        <taxon>Bacteroidota</taxon>
        <taxon>Flavobacteriia</taxon>
        <taxon>Flavobacteriales</taxon>
        <taxon>Flavobacteriaceae</taxon>
        <taxon>Kordia</taxon>
    </lineage>
</organism>
<dbReference type="PROSITE" id="PS51257">
    <property type="entry name" value="PROKAR_LIPOPROTEIN"/>
    <property type="match status" value="1"/>
</dbReference>
<dbReference type="PROSITE" id="PS50005">
    <property type="entry name" value="TPR"/>
    <property type="match status" value="1"/>
</dbReference>
<accession>A0A7L4ZGY7</accession>
<name>A0A7L4ZGY7_9FLAO</name>
<dbReference type="KEGG" id="kan:IMCC3317_08620"/>
<dbReference type="Proteomes" id="UP000464657">
    <property type="component" value="Chromosome"/>
</dbReference>
<evidence type="ECO:0000256" key="1">
    <source>
        <dbReference type="PROSITE-ProRule" id="PRU00339"/>
    </source>
</evidence>
<evidence type="ECO:0000313" key="4">
    <source>
        <dbReference type="Proteomes" id="UP000464657"/>
    </source>
</evidence>
<evidence type="ECO:0000313" key="2">
    <source>
        <dbReference type="EMBL" id="QHI35516.1"/>
    </source>
</evidence>
<evidence type="ECO:0000313" key="3">
    <source>
        <dbReference type="EMBL" id="QHI36053.1"/>
    </source>
</evidence>
<dbReference type="SMART" id="SM00028">
    <property type="entry name" value="TPR"/>
    <property type="match status" value="3"/>
</dbReference>
<keyword evidence="1" id="KW-0802">TPR repeat</keyword>
<dbReference type="Gene3D" id="1.25.40.10">
    <property type="entry name" value="Tetratricopeptide repeat domain"/>
    <property type="match status" value="1"/>
</dbReference>
<dbReference type="SUPFAM" id="SSF48452">
    <property type="entry name" value="TPR-like"/>
    <property type="match status" value="1"/>
</dbReference>
<dbReference type="EMBL" id="CP019288">
    <property type="protein sequence ID" value="QHI36053.1"/>
    <property type="molecule type" value="Genomic_DNA"/>
</dbReference>
<dbReference type="PANTHER" id="PTHR12558:SF13">
    <property type="entry name" value="CELL DIVISION CYCLE PROTEIN 27 HOMOLOG"/>
    <property type="match status" value="1"/>
</dbReference>
<gene>
    <name evidence="2" type="primary">ycf3_1</name>
    <name evidence="3" type="synonym">ycf3_2</name>
    <name evidence="2" type="ORF">IMCC3317_08620</name>
    <name evidence="3" type="ORF">IMCC3317_14060</name>
</gene>
<dbReference type="Pfam" id="PF13181">
    <property type="entry name" value="TPR_8"/>
    <property type="match status" value="2"/>
</dbReference>
<dbReference type="PANTHER" id="PTHR12558">
    <property type="entry name" value="CELL DIVISION CYCLE 16,23,27"/>
    <property type="match status" value="1"/>
</dbReference>
<dbReference type="AlphaFoldDB" id="A0A7L4ZGY7"/>
<sequence>MNRLLTILFLTSFLSSCNESKELFDNFKLIKGSELYGEGKYEEAKRIYLNVINSNAKIDSTTLSNIYTLIGNVYEKQDSLKMAEKYYLKSKKMDDTYWEIWFHLAVYYDKTNDLERAKTNYNQAVKLNPKNNSLLNNSALFYFERGNNSQALDLINQSFEIDSLNETSIWLKSKILNKIKTETKN</sequence>
<protein>
    <submittedName>
        <fullName evidence="2">Photosystem I assembly protein Ycf3</fullName>
    </submittedName>
</protein>
<reference evidence="2 4" key="1">
    <citation type="journal article" date="2013" name="Int. J. Syst. Evol. Microbiol.">
        <title>Kordia antarctica sp. nov., isolated from Antarctic seawater.</title>
        <authorList>
            <person name="Baek K."/>
            <person name="Choi A."/>
            <person name="Kang I."/>
            <person name="Lee K."/>
            <person name="Cho J.C."/>
        </authorList>
    </citation>
    <scope>NUCLEOTIDE SEQUENCE [LARGE SCALE GENOMIC DNA]</scope>
    <source>
        <strain evidence="2 4">IMCC3317</strain>
    </source>
</reference>
<keyword evidence="4" id="KW-1185">Reference proteome</keyword>
<proteinExistence type="predicted"/>
<reference evidence="2" key="2">
    <citation type="submission" date="2017-01" db="EMBL/GenBank/DDBJ databases">
        <authorList>
            <person name="Cho J.-C."/>
        </authorList>
    </citation>
    <scope>NUCLEOTIDE SEQUENCE</scope>
    <source>
        <strain evidence="2">IMCC3317</strain>
    </source>
</reference>
<dbReference type="OrthoDB" id="9776208at2"/>
<dbReference type="RefSeq" id="WP_160128257.1">
    <property type="nucleotide sequence ID" value="NZ_CP019288.1"/>
</dbReference>
<dbReference type="InterPro" id="IPR019734">
    <property type="entry name" value="TPR_rpt"/>
</dbReference>
<feature type="repeat" description="TPR" evidence="1">
    <location>
        <begin position="98"/>
        <end position="131"/>
    </location>
</feature>
<dbReference type="KEGG" id="kan:IMCC3317_14060"/>
<dbReference type="EMBL" id="CP019288">
    <property type="protein sequence ID" value="QHI35516.1"/>
    <property type="molecule type" value="Genomic_DNA"/>
</dbReference>
<dbReference type="InterPro" id="IPR011990">
    <property type="entry name" value="TPR-like_helical_dom_sf"/>
</dbReference>